<evidence type="ECO:0000313" key="6">
    <source>
        <dbReference type="Proteomes" id="UP001279734"/>
    </source>
</evidence>
<dbReference type="EMBL" id="BSYO01000001">
    <property type="protein sequence ID" value="GMG98330.1"/>
    <property type="molecule type" value="Genomic_DNA"/>
</dbReference>
<protein>
    <recommendedName>
        <fullName evidence="3">Alkyl transferase</fullName>
        <ecNumber evidence="3">2.5.1.-</ecNumber>
    </recommendedName>
</protein>
<keyword evidence="6" id="KW-1185">Reference proteome</keyword>
<dbReference type="GO" id="GO:0009668">
    <property type="term" value="P:plastid membrane organization"/>
    <property type="evidence" value="ECO:0007669"/>
    <property type="project" value="TreeGrafter"/>
</dbReference>
<organism evidence="5 6">
    <name type="scientific">Nepenthes gracilis</name>
    <name type="common">Slender pitcher plant</name>
    <dbReference type="NCBI Taxonomy" id="150966"/>
    <lineage>
        <taxon>Eukaryota</taxon>
        <taxon>Viridiplantae</taxon>
        <taxon>Streptophyta</taxon>
        <taxon>Embryophyta</taxon>
        <taxon>Tracheophyta</taxon>
        <taxon>Spermatophyta</taxon>
        <taxon>Magnoliopsida</taxon>
        <taxon>eudicotyledons</taxon>
        <taxon>Gunneridae</taxon>
        <taxon>Pentapetalae</taxon>
        <taxon>Caryophyllales</taxon>
        <taxon>Nepenthaceae</taxon>
        <taxon>Nepenthes</taxon>
    </lineage>
</organism>
<comment type="cofactor">
    <cofactor evidence="1">
        <name>Mg(2+)</name>
        <dbReference type="ChEBI" id="CHEBI:18420"/>
    </cofactor>
</comment>
<dbReference type="PROSITE" id="PS01066">
    <property type="entry name" value="UPP_SYNTHASE"/>
    <property type="match status" value="1"/>
</dbReference>
<keyword evidence="2 3" id="KW-0808">Transferase</keyword>
<dbReference type="InterPro" id="IPR036424">
    <property type="entry name" value="UPP_synth-like_sf"/>
</dbReference>
<evidence type="ECO:0000256" key="3">
    <source>
        <dbReference type="RuleBase" id="RU363018"/>
    </source>
</evidence>
<dbReference type="Gene3D" id="3.40.1180.10">
    <property type="entry name" value="Decaprenyl diphosphate synthase-like"/>
    <property type="match status" value="1"/>
</dbReference>
<sequence>MFSLQLPIVAENSFSPLKFRPLSSTIPDLSRYSKGFSHSHPSISFPRSGRIHTATTDVASQEENGKQTGTGESLQSDEQIPPGLRRELMPRHVAVIMDGNVRWARQRGLPGTAGHEAGVRSLRELIELCCRWGIKVLTIFAFSYDNWIRPKMEVDFLMNLFEKGIQSEFKNFIREGIRVSTIGDSSKLSPSLRELIAQAEEATKDSTRLQLIVAVSYSGKYDIIQACRSIAQKVKDGVVRLEDIDETLIEQELQTNCTDFPYPDLFIRTSGELRVSNFLLWQLAYTELFFVDALWPDFGEEDFVAALRSFQRRERRYGGRDLPTAAANA</sequence>
<proteinExistence type="inferred from homology"/>
<dbReference type="NCBIfam" id="TIGR00055">
    <property type="entry name" value="uppS"/>
    <property type="match status" value="1"/>
</dbReference>
<dbReference type="GO" id="GO:0045547">
    <property type="term" value="F:ditrans,polycis-polyprenyl diphosphate synthase [(2E,6E)-farnesyl diphosphate specific] activity"/>
    <property type="evidence" value="ECO:0007669"/>
    <property type="project" value="TreeGrafter"/>
</dbReference>
<dbReference type="GO" id="GO:0009570">
    <property type="term" value="C:chloroplast stroma"/>
    <property type="evidence" value="ECO:0007669"/>
    <property type="project" value="TreeGrafter"/>
</dbReference>
<dbReference type="InterPro" id="IPR018520">
    <property type="entry name" value="UPP_synth-like_CS"/>
</dbReference>
<gene>
    <name evidence="5" type="ORF">Nepgr_000170</name>
</gene>
<dbReference type="GO" id="GO:0016094">
    <property type="term" value="P:polyprenol biosynthetic process"/>
    <property type="evidence" value="ECO:0007669"/>
    <property type="project" value="TreeGrafter"/>
</dbReference>
<dbReference type="CDD" id="cd00475">
    <property type="entry name" value="Cis_IPPS"/>
    <property type="match status" value="1"/>
</dbReference>
<dbReference type="GO" id="GO:0009409">
    <property type="term" value="P:response to cold"/>
    <property type="evidence" value="ECO:0007669"/>
    <property type="project" value="TreeGrafter"/>
</dbReference>
<reference evidence="5" key="1">
    <citation type="submission" date="2023-05" db="EMBL/GenBank/DDBJ databases">
        <title>Nepenthes gracilis genome sequencing.</title>
        <authorList>
            <person name="Fukushima K."/>
        </authorList>
    </citation>
    <scope>NUCLEOTIDE SEQUENCE</scope>
    <source>
        <strain evidence="5">SING2019-196</strain>
    </source>
</reference>
<name>A0AAD3P2R0_NEPGR</name>
<dbReference type="EC" id="2.5.1.-" evidence="3"/>
<dbReference type="PANTHER" id="PTHR10291:SF0">
    <property type="entry name" value="DEHYDRODOLICHYL DIPHOSPHATE SYNTHASE 2"/>
    <property type="match status" value="1"/>
</dbReference>
<dbReference type="AlphaFoldDB" id="A0AAD3P2R0"/>
<dbReference type="PANTHER" id="PTHR10291">
    <property type="entry name" value="DEHYDRODOLICHYL DIPHOSPHATE SYNTHASE FAMILY MEMBER"/>
    <property type="match status" value="1"/>
</dbReference>
<dbReference type="HAMAP" id="MF_01139">
    <property type="entry name" value="ISPT"/>
    <property type="match status" value="1"/>
</dbReference>
<comment type="similarity">
    <text evidence="3">Belongs to the UPP synthase family.</text>
</comment>
<accession>A0AAD3P2R0</accession>
<evidence type="ECO:0000256" key="1">
    <source>
        <dbReference type="ARBA" id="ARBA00001946"/>
    </source>
</evidence>
<evidence type="ECO:0000256" key="4">
    <source>
        <dbReference type="SAM" id="MobiDB-lite"/>
    </source>
</evidence>
<dbReference type="Pfam" id="PF01255">
    <property type="entry name" value="Prenyltransf"/>
    <property type="match status" value="1"/>
</dbReference>
<feature type="region of interest" description="Disordered" evidence="4">
    <location>
        <begin position="56"/>
        <end position="82"/>
    </location>
</feature>
<evidence type="ECO:0000313" key="5">
    <source>
        <dbReference type="EMBL" id="GMG98330.1"/>
    </source>
</evidence>
<dbReference type="Proteomes" id="UP001279734">
    <property type="component" value="Unassembled WGS sequence"/>
</dbReference>
<evidence type="ECO:0000256" key="2">
    <source>
        <dbReference type="ARBA" id="ARBA00022679"/>
    </source>
</evidence>
<comment type="caution">
    <text evidence="5">The sequence shown here is derived from an EMBL/GenBank/DDBJ whole genome shotgun (WGS) entry which is preliminary data.</text>
</comment>
<dbReference type="SUPFAM" id="SSF64005">
    <property type="entry name" value="Undecaprenyl diphosphate synthase"/>
    <property type="match status" value="1"/>
</dbReference>
<dbReference type="InterPro" id="IPR001441">
    <property type="entry name" value="UPP_synth-like"/>
</dbReference>
<feature type="compositionally biased region" description="Polar residues" evidence="4">
    <location>
        <begin position="56"/>
        <end position="78"/>
    </location>
</feature>
<dbReference type="FunFam" id="3.40.1180.10:FF:000001">
    <property type="entry name" value="(2E,6E)-farnesyl-diphosphate-specific ditrans,polycis-undecaprenyl-diphosphate synthase"/>
    <property type="match status" value="1"/>
</dbReference>